<dbReference type="AlphaFoldDB" id="A0B900"/>
<dbReference type="Pfam" id="PF11897">
    <property type="entry name" value="DUF3417"/>
    <property type="match status" value="1"/>
</dbReference>
<dbReference type="GO" id="GO:0008184">
    <property type="term" value="F:glycogen phosphorylase activity"/>
    <property type="evidence" value="ECO:0007669"/>
    <property type="project" value="InterPro"/>
</dbReference>
<protein>
    <submittedName>
        <fullName evidence="6">Alpha-glucan phosphorylase</fullName>
        <ecNumber evidence="6">2.4.1.1</ecNumber>
    </submittedName>
</protein>
<dbReference type="EMBL" id="CP000477">
    <property type="protein sequence ID" value="ABK15174.1"/>
    <property type="molecule type" value="Genomic_DNA"/>
</dbReference>
<reference evidence="6 7" key="1">
    <citation type="submission" date="2006-10" db="EMBL/GenBank/DDBJ databases">
        <title>Complete sequence of Methanosaeta thermophila PT.</title>
        <authorList>
            <consortium name="US DOE Joint Genome Institute"/>
            <person name="Copeland A."/>
            <person name="Lucas S."/>
            <person name="Lapidus A."/>
            <person name="Barry K."/>
            <person name="Detter J.C."/>
            <person name="Glavina del Rio T."/>
            <person name="Hammon N."/>
            <person name="Israni S."/>
            <person name="Pitluck S."/>
            <person name="Chain P."/>
            <person name="Malfatti S."/>
            <person name="Shin M."/>
            <person name="Vergez L."/>
            <person name="Schmutz J."/>
            <person name="Larimer F."/>
            <person name="Land M."/>
            <person name="Hauser L."/>
            <person name="Kyrpides N."/>
            <person name="Kim E."/>
            <person name="Smith K.S."/>
            <person name="Ingram-Smith C."/>
            <person name="Richardson P."/>
        </authorList>
    </citation>
    <scope>NUCLEOTIDE SEQUENCE [LARGE SCALE GENOMIC DNA]</scope>
    <source>
        <strain evidence="7">DSM 6194 / JCM 14653 / NBRC 101360 / PT</strain>
    </source>
</reference>
<sequence length="717" mass="81968">MIDRFPDIPARIEGLRELACNLWWSWHHPARDLFNMLNPAAWQLSVHNPVKLLHEIDRSVLERAAENDHFLRHYDAVISRFRSEMRGKGGWFPSHIRNPMNVPIAYFSAEYGLHHSMPFYAGGLGFLAGDYLKECSDLRLPVIGVGFMYPGGYLRQRLSPDGWQLSESEILDKSHAPISQVLDENGKPLLVRVPVIEPPIYVGVWKLRIGRIPLYLLDTDIEANDPWNRGISSRLYIGDAEQRLRQEIVLGIGGMSVLESMGINNLVLHLNEGHPAFAVLERLRYLIGNGMSCREAIDYVRRTTVFTTHTPVPAGHDIFPFHLMEKYFNSYLPTIGLTRDQFFRLGIDPANPQVGFNMTAFAMRMSLYRNCVSRRHLEVTESMWRHLLSELKSNGTVIDHVTNGVHVLTWLDRSMEDLFNRYLGLGWLEEHDDPSIWALVDDIPDRELWMAHRMAKMRLITTIRERARLRWSMDGADPRIIVASGVLFDPSVFTIGFARRFATYKRATLILQDLNRLRSILNNEDMPVQIIFAGKAHPADDTAKQIIQKVYNVAKDPSFGGRIAFVEDYDEQLAQYMVHGVDLWLNTPQPPLEASGTSGMKAMVNGVPQLSILDGWWLEGYNGRNGWAFEGAEGADRDVRDAHSLYELLENDIVPLFYRVENNDGVPHGWVRVMKEAIKSTAPRFSSRRMVKEYTNKFYVNALDAANSFSMSMTQES</sequence>
<dbReference type="SUPFAM" id="SSF53756">
    <property type="entry name" value="UDP-Glycosyltransferase/glycogen phosphorylase"/>
    <property type="match status" value="1"/>
</dbReference>
<keyword evidence="6" id="KW-0808">Transferase</keyword>
<dbReference type="InterPro" id="IPR052182">
    <property type="entry name" value="Glycogen/Maltodextrin_Phosph"/>
</dbReference>
<comment type="catalytic activity">
    <reaction evidence="1">
        <text>[(1-&gt;4)-alpha-D-glucosyl](n) + phosphate = [(1-&gt;4)-alpha-D-glucosyl](n-1) + alpha-D-glucose 1-phosphate</text>
        <dbReference type="Rhea" id="RHEA:41732"/>
        <dbReference type="Rhea" id="RHEA-COMP:9584"/>
        <dbReference type="Rhea" id="RHEA-COMP:9586"/>
        <dbReference type="ChEBI" id="CHEBI:15444"/>
        <dbReference type="ChEBI" id="CHEBI:43474"/>
        <dbReference type="ChEBI" id="CHEBI:58601"/>
        <dbReference type="EC" id="2.4.1.1"/>
    </reaction>
</comment>
<dbReference type="GeneID" id="4463022"/>
<accession>A0B900</accession>
<dbReference type="InterPro" id="IPR000811">
    <property type="entry name" value="Glyco_trans_35"/>
</dbReference>
<dbReference type="Gene3D" id="3.40.50.2000">
    <property type="entry name" value="Glycogen Phosphorylase B"/>
    <property type="match status" value="3"/>
</dbReference>
<dbReference type="InterPro" id="IPR024517">
    <property type="entry name" value="Glycogen_phosphorylase_DUF3417"/>
</dbReference>
<keyword evidence="6" id="KW-0328">Glycosyltransferase</keyword>
<evidence type="ECO:0000313" key="7">
    <source>
        <dbReference type="Proteomes" id="UP000000674"/>
    </source>
</evidence>
<dbReference type="GO" id="GO:0005975">
    <property type="term" value="P:carbohydrate metabolic process"/>
    <property type="evidence" value="ECO:0007669"/>
    <property type="project" value="InterPro"/>
</dbReference>
<dbReference type="InterPro" id="IPR011834">
    <property type="entry name" value="Agluc_phsphrylas"/>
</dbReference>
<comment type="similarity">
    <text evidence="2">Belongs to the glycogen phosphorylase family.</text>
</comment>
<evidence type="ECO:0000256" key="3">
    <source>
        <dbReference type="ARBA" id="ARBA00022533"/>
    </source>
</evidence>
<dbReference type="PANTHER" id="PTHR42655">
    <property type="entry name" value="GLYCOGEN PHOSPHORYLASE"/>
    <property type="match status" value="1"/>
</dbReference>
<dbReference type="CAZy" id="GT35">
    <property type="family name" value="Glycosyltransferase Family 35"/>
</dbReference>
<keyword evidence="3" id="KW-0021">Allosteric enzyme</keyword>
<feature type="domain" description="DUF3417" evidence="5">
    <location>
        <begin position="8"/>
        <end position="117"/>
    </location>
</feature>
<dbReference type="HOGENOM" id="CLU_015112_0_0_2"/>
<dbReference type="KEGG" id="mtp:Mthe_1399"/>
<evidence type="ECO:0000256" key="1">
    <source>
        <dbReference type="ARBA" id="ARBA00001275"/>
    </source>
</evidence>
<dbReference type="Proteomes" id="UP000000674">
    <property type="component" value="Chromosome"/>
</dbReference>
<dbReference type="EC" id="2.4.1.1" evidence="6"/>
<organism evidence="6 7">
    <name type="scientific">Methanothrix thermoacetophila (strain DSM 6194 / JCM 14653 / NBRC 101360 / PT)</name>
    <name type="common">Methanosaeta thermophila</name>
    <dbReference type="NCBI Taxonomy" id="349307"/>
    <lineage>
        <taxon>Archaea</taxon>
        <taxon>Methanobacteriati</taxon>
        <taxon>Methanobacteriota</taxon>
        <taxon>Stenosarchaea group</taxon>
        <taxon>Methanomicrobia</taxon>
        <taxon>Methanotrichales</taxon>
        <taxon>Methanotrichaceae</taxon>
        <taxon>Methanothrix</taxon>
    </lineage>
</organism>
<evidence type="ECO:0000259" key="5">
    <source>
        <dbReference type="Pfam" id="PF11897"/>
    </source>
</evidence>
<dbReference type="Pfam" id="PF00343">
    <property type="entry name" value="Phosphorylase"/>
    <property type="match status" value="1"/>
</dbReference>
<name>A0B900_METTP</name>
<gene>
    <name evidence="6" type="ordered locus">Mthe_1399</name>
</gene>
<dbReference type="STRING" id="349307.Mthe_1399"/>
<dbReference type="PIRSF" id="PIRSF000460">
    <property type="entry name" value="Pprylas_GlgP"/>
    <property type="match status" value="1"/>
</dbReference>
<evidence type="ECO:0000256" key="4">
    <source>
        <dbReference type="PIRSR" id="PIRSR000460-1"/>
    </source>
</evidence>
<evidence type="ECO:0000313" key="6">
    <source>
        <dbReference type="EMBL" id="ABK15174.1"/>
    </source>
</evidence>
<keyword evidence="7" id="KW-1185">Reference proteome</keyword>
<evidence type="ECO:0000256" key="2">
    <source>
        <dbReference type="ARBA" id="ARBA00006047"/>
    </source>
</evidence>
<proteinExistence type="inferred from homology"/>
<dbReference type="GO" id="GO:0030170">
    <property type="term" value="F:pyridoxal phosphate binding"/>
    <property type="evidence" value="ECO:0007669"/>
    <property type="project" value="InterPro"/>
</dbReference>
<dbReference type="NCBIfam" id="TIGR02094">
    <property type="entry name" value="more_P_ylases"/>
    <property type="match status" value="1"/>
</dbReference>
<dbReference type="RefSeq" id="WP_011696566.1">
    <property type="nucleotide sequence ID" value="NC_008553.1"/>
</dbReference>
<keyword evidence="4" id="KW-0663">Pyridoxal phosphate</keyword>
<dbReference type="PANTHER" id="PTHR42655:SF1">
    <property type="entry name" value="GLYCOGEN PHOSPHORYLASE"/>
    <property type="match status" value="1"/>
</dbReference>
<feature type="modified residue" description="N6-(pyridoxal phosphate)lysine" evidence="4">
    <location>
        <position position="601"/>
    </location>
</feature>